<evidence type="ECO:0000256" key="1">
    <source>
        <dbReference type="ARBA" id="ARBA00006484"/>
    </source>
</evidence>
<evidence type="ECO:0000256" key="2">
    <source>
        <dbReference type="ARBA" id="ARBA00023002"/>
    </source>
</evidence>
<dbReference type="InterPro" id="IPR002347">
    <property type="entry name" value="SDR_fam"/>
</dbReference>
<dbReference type="RefSeq" id="WP_066602803.1">
    <property type="nucleotide sequence ID" value="NZ_KQ130434.1"/>
</dbReference>
<dbReference type="CDD" id="cd05374">
    <property type="entry name" value="17beta-HSD-like_SDR_c"/>
    <property type="match status" value="1"/>
</dbReference>
<evidence type="ECO:0000256" key="3">
    <source>
        <dbReference type="RuleBase" id="RU000363"/>
    </source>
</evidence>
<dbReference type="PANTHER" id="PTHR43976">
    <property type="entry name" value="SHORT CHAIN DEHYDROGENASE"/>
    <property type="match status" value="1"/>
</dbReference>
<comment type="caution">
    <text evidence="4">The sequence shown here is derived from an EMBL/GenBank/DDBJ whole genome shotgun (WGS) entry which is preliminary data.</text>
</comment>
<protein>
    <submittedName>
        <fullName evidence="4">Dehydrogenase</fullName>
    </submittedName>
</protein>
<proteinExistence type="inferred from homology"/>
<keyword evidence="2" id="KW-0560">Oxidoreductase</keyword>
<reference evidence="4 5" key="1">
    <citation type="journal article" date="2015" name="G3 (Bethesda)">
        <title>Insights into Ongoing Evolution of the Hexachlorocyclohexane Catabolic Pathway from Comparative Genomics of Ten Sphingomonadaceae Strains.</title>
        <authorList>
            <person name="Pearce S.L."/>
            <person name="Oakeshott J.G."/>
            <person name="Pandey G."/>
        </authorList>
    </citation>
    <scope>NUCLEOTIDE SEQUENCE [LARGE SCALE GENOMIC DNA]</scope>
    <source>
        <strain evidence="4 5">LL01</strain>
    </source>
</reference>
<dbReference type="Pfam" id="PF00106">
    <property type="entry name" value="adh_short"/>
    <property type="match status" value="1"/>
</dbReference>
<dbReference type="Gene3D" id="3.40.50.720">
    <property type="entry name" value="NAD(P)-binding Rossmann-like Domain"/>
    <property type="match status" value="1"/>
</dbReference>
<keyword evidence="5" id="KW-1185">Reference proteome</keyword>
<dbReference type="AlphaFoldDB" id="A0A0J7Y4F8"/>
<name>A0A0J7Y4F8_9SPHN</name>
<evidence type="ECO:0000313" key="5">
    <source>
        <dbReference type="Proteomes" id="UP000052232"/>
    </source>
</evidence>
<dbReference type="PANTHER" id="PTHR43976:SF16">
    <property type="entry name" value="SHORT-CHAIN DEHYDROGENASE_REDUCTASE FAMILY PROTEIN"/>
    <property type="match status" value="1"/>
</dbReference>
<dbReference type="SUPFAM" id="SSF51735">
    <property type="entry name" value="NAD(P)-binding Rossmann-fold domains"/>
    <property type="match status" value="1"/>
</dbReference>
<gene>
    <name evidence="4" type="ORF">V473_09300</name>
</gene>
<dbReference type="GO" id="GO:0016491">
    <property type="term" value="F:oxidoreductase activity"/>
    <property type="evidence" value="ECO:0007669"/>
    <property type="project" value="UniProtKB-KW"/>
</dbReference>
<sequence length="251" mass="25872">MNAVLITGCSTGFGRDTALHFLNQGWNVVATMRNPAVSTLPASDRLRVLPLDVTDAGSIAATVAQAGPVDVLVNNAGVGWLNAVEGTPLETVRAVFETNLFGAIAMMQAVLPGMRAQRSGVIVNVSSSSLYKPLPLLSVYRASKAAMNALNESMAHELAPFGIQVRVVMPGMAPSTSFGDTARGQVMEGGGFPEPYADYAHATMAALMEAANGPVTTGQDVADAVFRAATDPGCPAVLPAGEDAIAWAAEA</sequence>
<evidence type="ECO:0000313" key="4">
    <source>
        <dbReference type="EMBL" id="KMS58303.1"/>
    </source>
</evidence>
<dbReference type="InterPro" id="IPR036291">
    <property type="entry name" value="NAD(P)-bd_dom_sf"/>
</dbReference>
<dbReference type="STRING" id="1420583.V473_09300"/>
<dbReference type="PRINTS" id="PR00080">
    <property type="entry name" value="SDRFAMILY"/>
</dbReference>
<comment type="similarity">
    <text evidence="1 3">Belongs to the short-chain dehydrogenases/reductases (SDR) family.</text>
</comment>
<dbReference type="PRINTS" id="PR00081">
    <property type="entry name" value="GDHRDH"/>
</dbReference>
<organism evidence="4 5">
    <name type="scientific">Sphingobium cupriresistens LL01</name>
    <dbReference type="NCBI Taxonomy" id="1420583"/>
    <lineage>
        <taxon>Bacteria</taxon>
        <taxon>Pseudomonadati</taxon>
        <taxon>Pseudomonadota</taxon>
        <taxon>Alphaproteobacteria</taxon>
        <taxon>Sphingomonadales</taxon>
        <taxon>Sphingomonadaceae</taxon>
        <taxon>Sphingobium</taxon>
    </lineage>
</organism>
<dbReference type="Proteomes" id="UP000052232">
    <property type="component" value="Unassembled WGS sequence"/>
</dbReference>
<dbReference type="InterPro" id="IPR051911">
    <property type="entry name" value="SDR_oxidoreductase"/>
</dbReference>
<dbReference type="PATRIC" id="fig|1420583.3.peg.1870"/>
<accession>A0A0J7Y4F8</accession>
<dbReference type="EMBL" id="JACT01000001">
    <property type="protein sequence ID" value="KMS58303.1"/>
    <property type="molecule type" value="Genomic_DNA"/>
</dbReference>